<reference evidence="1 2" key="1">
    <citation type="submission" date="2022-11" db="EMBL/GenBank/DDBJ databases">
        <title>Spartinivicinus poritis sp. nov., isolated from scleractinian coral Porites lutea.</title>
        <authorList>
            <person name="Zhang G."/>
            <person name="Cai L."/>
            <person name="Wei Q."/>
        </authorList>
    </citation>
    <scope>NUCLEOTIDE SEQUENCE [LARGE SCALE GENOMIC DNA]</scope>
    <source>
        <strain evidence="1 2">A2-2</strain>
    </source>
</reference>
<gene>
    <name evidence="1" type="ORF">ORQ98_11135</name>
</gene>
<comment type="caution">
    <text evidence="1">The sequence shown here is derived from an EMBL/GenBank/DDBJ whole genome shotgun (WGS) entry which is preliminary data.</text>
</comment>
<dbReference type="EMBL" id="JAPMOU010000011">
    <property type="protein sequence ID" value="MDE1462525.1"/>
    <property type="molecule type" value="Genomic_DNA"/>
</dbReference>
<sequence>MAAIHYCQENALDAKVVLHETLEDALDVVLTDRDFVLLGCIVYPDLHNIVFSTLKELKLKDIFLLDTYEMVLATRVDFEGSIDCVASHPAPKNLVPNGANIELCSSNAKAASMCSKSEVDACITTSKAANKYNLKVITDFGKVKMGFSIHEHK</sequence>
<evidence type="ECO:0000313" key="1">
    <source>
        <dbReference type="EMBL" id="MDE1462525.1"/>
    </source>
</evidence>
<accession>A0ABT5U8K5</accession>
<evidence type="ECO:0008006" key="3">
    <source>
        <dbReference type="Google" id="ProtNLM"/>
    </source>
</evidence>
<dbReference type="Proteomes" id="UP001528823">
    <property type="component" value="Unassembled WGS sequence"/>
</dbReference>
<organism evidence="1 2">
    <name type="scientific">Spartinivicinus poritis</name>
    <dbReference type="NCBI Taxonomy" id="2994640"/>
    <lineage>
        <taxon>Bacteria</taxon>
        <taxon>Pseudomonadati</taxon>
        <taxon>Pseudomonadota</taxon>
        <taxon>Gammaproteobacteria</taxon>
        <taxon>Oceanospirillales</taxon>
        <taxon>Zooshikellaceae</taxon>
        <taxon>Spartinivicinus</taxon>
    </lineage>
</organism>
<protein>
    <recommendedName>
        <fullName evidence="3">Prephenate dehydratase</fullName>
    </recommendedName>
</protein>
<evidence type="ECO:0000313" key="2">
    <source>
        <dbReference type="Proteomes" id="UP001528823"/>
    </source>
</evidence>
<proteinExistence type="predicted"/>
<keyword evidence="2" id="KW-1185">Reference proteome</keyword>
<dbReference type="RefSeq" id="WP_274688880.1">
    <property type="nucleotide sequence ID" value="NZ_JAPMOU010000011.1"/>
</dbReference>
<name>A0ABT5U8K5_9GAMM</name>